<dbReference type="AlphaFoldDB" id="A0A653A0D0"/>
<reference evidence="6" key="1">
    <citation type="submission" date="2018-07" db="EMBL/GenBank/DDBJ databases">
        <authorList>
            <consortium name="Genoscope - CEA"/>
            <person name="William W."/>
        </authorList>
    </citation>
    <scope>NUCLEOTIDE SEQUENCE</scope>
    <source>
        <strain evidence="6">IK1</strain>
    </source>
</reference>
<evidence type="ECO:0000256" key="3">
    <source>
        <dbReference type="ARBA" id="ARBA00023163"/>
    </source>
</evidence>
<dbReference type="PANTHER" id="PTHR43479:SF11">
    <property type="entry name" value="ACREF_ENVCD OPERON REPRESSOR-RELATED"/>
    <property type="match status" value="1"/>
</dbReference>
<dbReference type="PRINTS" id="PR00455">
    <property type="entry name" value="HTHTETR"/>
</dbReference>
<protein>
    <submittedName>
        <fullName evidence="6">Transcriptional regulator</fullName>
    </submittedName>
</protein>
<dbReference type="InterPro" id="IPR050624">
    <property type="entry name" value="HTH-type_Tx_Regulator"/>
</dbReference>
<evidence type="ECO:0000256" key="2">
    <source>
        <dbReference type="ARBA" id="ARBA00023125"/>
    </source>
</evidence>
<evidence type="ECO:0000259" key="5">
    <source>
        <dbReference type="PROSITE" id="PS50977"/>
    </source>
</evidence>
<organism evidence="6">
    <name type="scientific">Uncultured Desulfatiglans sp</name>
    <dbReference type="NCBI Taxonomy" id="1748965"/>
    <lineage>
        <taxon>Bacteria</taxon>
        <taxon>Pseudomonadati</taxon>
        <taxon>Thermodesulfobacteriota</taxon>
        <taxon>Desulfobacteria</taxon>
        <taxon>Desulfatiglandales</taxon>
        <taxon>Desulfatiglandaceae</taxon>
        <taxon>Desulfatiglans</taxon>
        <taxon>environmental samples</taxon>
    </lineage>
</organism>
<dbReference type="InterPro" id="IPR023772">
    <property type="entry name" value="DNA-bd_HTH_TetR-type_CS"/>
</dbReference>
<dbReference type="SUPFAM" id="SSF46689">
    <property type="entry name" value="Homeodomain-like"/>
    <property type="match status" value="1"/>
</dbReference>
<dbReference type="InterPro" id="IPR001647">
    <property type="entry name" value="HTH_TetR"/>
</dbReference>
<proteinExistence type="predicted"/>
<evidence type="ECO:0000313" key="6">
    <source>
        <dbReference type="EMBL" id="VBB41491.1"/>
    </source>
</evidence>
<dbReference type="GO" id="GO:0003677">
    <property type="term" value="F:DNA binding"/>
    <property type="evidence" value="ECO:0007669"/>
    <property type="project" value="UniProtKB-UniRule"/>
</dbReference>
<dbReference type="SUPFAM" id="SSF48498">
    <property type="entry name" value="Tetracyclin repressor-like, C-terminal domain"/>
    <property type="match status" value="1"/>
</dbReference>
<dbReference type="Pfam" id="PF00440">
    <property type="entry name" value="TetR_N"/>
    <property type="match status" value="1"/>
</dbReference>
<sequence length="196" mass="22490">MVKKRDAILNTAAKLFSEHGFKETSIADIARATGVAEGTIFYHFKSKEDLFLAILQEVKEDILREFNAYRKESEPLSGLQMMEEAISFYLYLAAKMDERFLLLHRHYPYKLAEVNPVCRGYLEDIFNCLLDIFEQAVELGQKDGSIAPMPARKNALIVLTMVDGLVRFRDYNLYDAAALHSELLSAVRRMLRNPSF</sequence>
<keyword evidence="1" id="KW-0805">Transcription regulation</keyword>
<evidence type="ECO:0000256" key="1">
    <source>
        <dbReference type="ARBA" id="ARBA00023015"/>
    </source>
</evidence>
<evidence type="ECO:0000256" key="4">
    <source>
        <dbReference type="PROSITE-ProRule" id="PRU00335"/>
    </source>
</evidence>
<dbReference type="Gene3D" id="1.10.357.10">
    <property type="entry name" value="Tetracycline Repressor, domain 2"/>
    <property type="match status" value="1"/>
</dbReference>
<gene>
    <name evidence="6" type="ORF">TRIP_B110056</name>
</gene>
<dbReference type="InterPro" id="IPR009057">
    <property type="entry name" value="Homeodomain-like_sf"/>
</dbReference>
<dbReference type="PROSITE" id="PS01081">
    <property type="entry name" value="HTH_TETR_1"/>
    <property type="match status" value="1"/>
</dbReference>
<dbReference type="FunFam" id="1.10.10.60:FF:000141">
    <property type="entry name" value="TetR family transcriptional regulator"/>
    <property type="match status" value="1"/>
</dbReference>
<dbReference type="EMBL" id="UPXX01000003">
    <property type="protein sequence ID" value="VBB41491.1"/>
    <property type="molecule type" value="Genomic_DNA"/>
</dbReference>
<feature type="domain" description="HTH tetR-type" evidence="5">
    <location>
        <begin position="2"/>
        <end position="62"/>
    </location>
</feature>
<name>A0A653A0D0_UNCDX</name>
<dbReference type="PANTHER" id="PTHR43479">
    <property type="entry name" value="ACREF/ENVCD OPERON REPRESSOR-RELATED"/>
    <property type="match status" value="1"/>
</dbReference>
<dbReference type="InterPro" id="IPR036271">
    <property type="entry name" value="Tet_transcr_reg_TetR-rel_C_sf"/>
</dbReference>
<keyword evidence="2 4" id="KW-0238">DNA-binding</keyword>
<dbReference type="PROSITE" id="PS50977">
    <property type="entry name" value="HTH_TETR_2"/>
    <property type="match status" value="1"/>
</dbReference>
<feature type="DNA-binding region" description="H-T-H motif" evidence="4">
    <location>
        <begin position="25"/>
        <end position="44"/>
    </location>
</feature>
<accession>A0A653A0D0</accession>
<keyword evidence="3" id="KW-0804">Transcription</keyword>